<comment type="caution">
    <text evidence="1">The sequence shown here is derived from an EMBL/GenBank/DDBJ whole genome shotgun (WGS) entry which is preliminary data.</text>
</comment>
<protein>
    <submittedName>
        <fullName evidence="1">Uncharacterized protein</fullName>
    </submittedName>
</protein>
<proteinExistence type="predicted"/>
<name>A0AA39XD40_9PEZI</name>
<evidence type="ECO:0000313" key="1">
    <source>
        <dbReference type="EMBL" id="KAK0631480.1"/>
    </source>
</evidence>
<sequence length="100" mass="11213">MAQRALGERPDMVELTRHFSGITPQLERFNNLPAVAGSDRIVQAIQDMTQQLRTDLGAEIQQASTDLCITMRAYDTNATARLINNYKVRAPTHPRHLHSG</sequence>
<organism evidence="1 2">
    <name type="scientific">Immersiella caudata</name>
    <dbReference type="NCBI Taxonomy" id="314043"/>
    <lineage>
        <taxon>Eukaryota</taxon>
        <taxon>Fungi</taxon>
        <taxon>Dikarya</taxon>
        <taxon>Ascomycota</taxon>
        <taxon>Pezizomycotina</taxon>
        <taxon>Sordariomycetes</taxon>
        <taxon>Sordariomycetidae</taxon>
        <taxon>Sordariales</taxon>
        <taxon>Lasiosphaeriaceae</taxon>
        <taxon>Immersiella</taxon>
    </lineage>
</organism>
<dbReference type="Proteomes" id="UP001175000">
    <property type="component" value="Unassembled WGS sequence"/>
</dbReference>
<reference evidence="1" key="1">
    <citation type="submission" date="2023-06" db="EMBL/GenBank/DDBJ databases">
        <title>Genome-scale phylogeny and comparative genomics of the fungal order Sordariales.</title>
        <authorList>
            <consortium name="Lawrence Berkeley National Laboratory"/>
            <person name="Hensen N."/>
            <person name="Bonometti L."/>
            <person name="Westerberg I."/>
            <person name="Brannstrom I.O."/>
            <person name="Guillou S."/>
            <person name="Cros-Aarteil S."/>
            <person name="Calhoun S."/>
            <person name="Haridas S."/>
            <person name="Kuo A."/>
            <person name="Mondo S."/>
            <person name="Pangilinan J."/>
            <person name="Riley R."/>
            <person name="Labutti K."/>
            <person name="Andreopoulos B."/>
            <person name="Lipzen A."/>
            <person name="Chen C."/>
            <person name="Yanf M."/>
            <person name="Daum C."/>
            <person name="Ng V."/>
            <person name="Clum A."/>
            <person name="Steindorff A."/>
            <person name="Ohm R."/>
            <person name="Martin F."/>
            <person name="Silar P."/>
            <person name="Natvig D."/>
            <person name="Lalanne C."/>
            <person name="Gautier V."/>
            <person name="Ament-Velasquez S.L."/>
            <person name="Kruys A."/>
            <person name="Hutchinson M.I."/>
            <person name="Powell A.J."/>
            <person name="Barry K."/>
            <person name="Miller A.N."/>
            <person name="Grigoriev I.V."/>
            <person name="Debuchy R."/>
            <person name="Gladieux P."/>
            <person name="Thoren M.H."/>
            <person name="Johannesson H."/>
        </authorList>
    </citation>
    <scope>NUCLEOTIDE SEQUENCE</scope>
    <source>
        <strain evidence="1">CBS 606.72</strain>
    </source>
</reference>
<dbReference type="EMBL" id="JAULSU010000001">
    <property type="protein sequence ID" value="KAK0631480.1"/>
    <property type="molecule type" value="Genomic_DNA"/>
</dbReference>
<keyword evidence="2" id="KW-1185">Reference proteome</keyword>
<accession>A0AA39XD40</accession>
<dbReference type="AlphaFoldDB" id="A0AA39XD40"/>
<evidence type="ECO:0000313" key="2">
    <source>
        <dbReference type="Proteomes" id="UP001175000"/>
    </source>
</evidence>
<gene>
    <name evidence="1" type="ORF">B0T14DRAFT_490029</name>
</gene>